<accession>A0A8X6IS94</accession>
<proteinExistence type="predicted"/>
<evidence type="ECO:0000256" key="1">
    <source>
        <dbReference type="SAM" id="Phobius"/>
    </source>
</evidence>
<name>A0A8X6IS94_9ARAC</name>
<keyword evidence="1" id="KW-1133">Transmembrane helix</keyword>
<keyword evidence="1" id="KW-0472">Membrane</keyword>
<evidence type="ECO:0000313" key="2">
    <source>
        <dbReference type="EMBL" id="GFS58162.1"/>
    </source>
</evidence>
<feature type="transmembrane region" description="Helical" evidence="1">
    <location>
        <begin position="67"/>
        <end position="87"/>
    </location>
</feature>
<evidence type="ECO:0000313" key="3">
    <source>
        <dbReference type="Proteomes" id="UP000886998"/>
    </source>
</evidence>
<organism evidence="2 3">
    <name type="scientific">Trichonephila inaurata madagascariensis</name>
    <dbReference type="NCBI Taxonomy" id="2747483"/>
    <lineage>
        <taxon>Eukaryota</taxon>
        <taxon>Metazoa</taxon>
        <taxon>Ecdysozoa</taxon>
        <taxon>Arthropoda</taxon>
        <taxon>Chelicerata</taxon>
        <taxon>Arachnida</taxon>
        <taxon>Araneae</taxon>
        <taxon>Araneomorphae</taxon>
        <taxon>Entelegynae</taxon>
        <taxon>Araneoidea</taxon>
        <taxon>Nephilidae</taxon>
        <taxon>Trichonephila</taxon>
        <taxon>Trichonephila inaurata</taxon>
    </lineage>
</organism>
<protein>
    <submittedName>
        <fullName evidence="2">Uncharacterized protein</fullName>
    </submittedName>
</protein>
<keyword evidence="1" id="KW-0812">Transmembrane</keyword>
<gene>
    <name evidence="2" type="ORF">TNIN_77591</name>
</gene>
<comment type="caution">
    <text evidence="2">The sequence shown here is derived from an EMBL/GenBank/DDBJ whole genome shotgun (WGS) entry which is preliminary data.</text>
</comment>
<keyword evidence="3" id="KW-1185">Reference proteome</keyword>
<sequence length="94" mass="10324">MGLPEREHFINGYTKILGILGDQGLLVLKGDFGGGPLGEESRFSLGGKFWILKTGEPNFKGELGCSLMFAVGCFLDFCVCSVLLYRLHTCKSWC</sequence>
<dbReference type="AlphaFoldDB" id="A0A8X6IS94"/>
<dbReference type="EMBL" id="BMAV01027311">
    <property type="protein sequence ID" value="GFS58162.1"/>
    <property type="molecule type" value="Genomic_DNA"/>
</dbReference>
<reference evidence="2" key="1">
    <citation type="submission" date="2020-08" db="EMBL/GenBank/DDBJ databases">
        <title>Multicomponent nature underlies the extraordinary mechanical properties of spider dragline silk.</title>
        <authorList>
            <person name="Kono N."/>
            <person name="Nakamura H."/>
            <person name="Mori M."/>
            <person name="Yoshida Y."/>
            <person name="Ohtoshi R."/>
            <person name="Malay A.D."/>
            <person name="Moran D.A.P."/>
            <person name="Tomita M."/>
            <person name="Numata K."/>
            <person name="Arakawa K."/>
        </authorList>
    </citation>
    <scope>NUCLEOTIDE SEQUENCE</scope>
</reference>
<dbReference type="Proteomes" id="UP000886998">
    <property type="component" value="Unassembled WGS sequence"/>
</dbReference>